<dbReference type="AlphaFoldDB" id="A0A9I9E5J0"/>
<dbReference type="Gramene" id="MELO3C029024.2.1">
    <property type="protein sequence ID" value="MELO3C029024.2.1"/>
    <property type="gene ID" value="MELO3C029024.2"/>
</dbReference>
<dbReference type="EnsemblPlants" id="MELO3C029024.2.1">
    <property type="protein sequence ID" value="MELO3C029024.2.1"/>
    <property type="gene ID" value="MELO3C029024.2"/>
</dbReference>
<organism evidence="1">
    <name type="scientific">Cucumis melo</name>
    <name type="common">Muskmelon</name>
    <dbReference type="NCBI Taxonomy" id="3656"/>
    <lineage>
        <taxon>Eukaryota</taxon>
        <taxon>Viridiplantae</taxon>
        <taxon>Streptophyta</taxon>
        <taxon>Embryophyta</taxon>
        <taxon>Tracheophyta</taxon>
        <taxon>Spermatophyta</taxon>
        <taxon>Magnoliopsida</taxon>
        <taxon>eudicotyledons</taxon>
        <taxon>Gunneridae</taxon>
        <taxon>Pentapetalae</taxon>
        <taxon>rosids</taxon>
        <taxon>fabids</taxon>
        <taxon>Cucurbitales</taxon>
        <taxon>Cucurbitaceae</taxon>
        <taxon>Benincaseae</taxon>
        <taxon>Cucumis</taxon>
    </lineage>
</organism>
<proteinExistence type="predicted"/>
<protein>
    <submittedName>
        <fullName evidence="1">Uncharacterized protein</fullName>
    </submittedName>
</protein>
<reference evidence="1" key="1">
    <citation type="submission" date="2023-03" db="UniProtKB">
        <authorList>
            <consortium name="EnsemblPlants"/>
        </authorList>
    </citation>
    <scope>IDENTIFICATION</scope>
</reference>
<accession>A0A9I9E5J0</accession>
<sequence length="604" mass="68061">MVIWTMGIGQCSVSFHLQIYHTSCQCKHSKIIGLQRRLCETHNLDFDFKSVNSYGQKDFLSKSCKLKDLSVVWLAIEFSVAPTISTSFAFASSSWLATLLDCTSFETKDHGLNFDGNFGPTTLDITDSTVLYVIASTSFNKLTQVISPFVTTLMNKSLLGAWKKNIKKKLKKWPQRTSICTNFLQLGQQLDVALRATLFGCTNLETDDQQLHFDANFGPAIKDNKDSIQWYLVGSSAKQATYQHHHTNLEGRQVYGKEKKKINKGNLDLVIKSTMQHNGDMDLHHRLSYCPNNVSLQQETRLISDGPNFFLIQKPYDCNLDLKHHLSNVPAMSPFHQVQGWLSLIIFFVNSCVSISLLAKHLFCTPRLSSTTFRHQCYVISIFLFPDEVGYENDFSFKCKKGDGLLLLSNIMEEEWTEGHSGFDYQPIKTLKFFFDFLDACSTIPQQVLHVPNMNLAVLVTLATFLDCTSLETEDQHIHFAGNFGPAIKNNKDTMLWEVTASTSFIWLTKVKLSLSLLDCLLSIPFKTFELEVPISLLLRRKTDSNSCVHSRVCINAFLAVSHKSSSLRDPSSKLSNSSLSLTGTRACWESGKISSLSTESCKS</sequence>
<evidence type="ECO:0000313" key="1">
    <source>
        <dbReference type="EnsemblPlants" id="MELO3C029024.2.1"/>
    </source>
</evidence>
<name>A0A9I9E5J0_CUCME</name>